<name>A0ABY5BDC2_BURGL</name>
<dbReference type="GeneID" id="45698576"/>
<dbReference type="EMBL" id="CP099587">
    <property type="protein sequence ID" value="USS45016.1"/>
    <property type="molecule type" value="Genomic_DNA"/>
</dbReference>
<evidence type="ECO:0000259" key="1">
    <source>
        <dbReference type="Pfam" id="PF13649"/>
    </source>
</evidence>
<proteinExistence type="predicted"/>
<dbReference type="RefSeq" id="WP_035978205.1">
    <property type="nucleotide sequence ID" value="NZ_CP021074.1"/>
</dbReference>
<gene>
    <name evidence="2" type="ORF">NFI99_25820</name>
</gene>
<dbReference type="InterPro" id="IPR029063">
    <property type="entry name" value="SAM-dependent_MTases_sf"/>
</dbReference>
<dbReference type="GO" id="GO:0008168">
    <property type="term" value="F:methyltransferase activity"/>
    <property type="evidence" value="ECO:0007669"/>
    <property type="project" value="UniProtKB-KW"/>
</dbReference>
<dbReference type="InterPro" id="IPR041698">
    <property type="entry name" value="Methyltransf_25"/>
</dbReference>
<keyword evidence="2" id="KW-0808">Transferase</keyword>
<keyword evidence="3" id="KW-1185">Reference proteome</keyword>
<dbReference type="GO" id="GO:0032259">
    <property type="term" value="P:methylation"/>
    <property type="evidence" value="ECO:0007669"/>
    <property type="project" value="UniProtKB-KW"/>
</dbReference>
<dbReference type="Pfam" id="PF13649">
    <property type="entry name" value="Methyltransf_25"/>
    <property type="match status" value="1"/>
</dbReference>
<dbReference type="CDD" id="cd02440">
    <property type="entry name" value="AdoMet_MTases"/>
    <property type="match status" value="1"/>
</dbReference>
<accession>A0ABY5BDC2</accession>
<dbReference type="SUPFAM" id="SSF53335">
    <property type="entry name" value="S-adenosyl-L-methionine-dependent methyltransferases"/>
    <property type="match status" value="1"/>
</dbReference>
<feature type="domain" description="Methyltransferase" evidence="1">
    <location>
        <begin position="41"/>
        <end position="123"/>
    </location>
</feature>
<organism evidence="2 3">
    <name type="scientific">Burkholderia glumae</name>
    <name type="common">Pseudomonas glumae</name>
    <dbReference type="NCBI Taxonomy" id="337"/>
    <lineage>
        <taxon>Bacteria</taxon>
        <taxon>Pseudomonadati</taxon>
        <taxon>Pseudomonadota</taxon>
        <taxon>Betaproteobacteria</taxon>
        <taxon>Burkholderiales</taxon>
        <taxon>Burkholderiaceae</taxon>
        <taxon>Burkholderia</taxon>
    </lineage>
</organism>
<keyword evidence="2" id="KW-0489">Methyltransferase</keyword>
<dbReference type="Proteomes" id="UP001056386">
    <property type="component" value="Chromosome 1"/>
</dbReference>
<dbReference type="Gene3D" id="3.40.50.150">
    <property type="entry name" value="Vaccinia Virus protein VP39"/>
    <property type="match status" value="1"/>
</dbReference>
<reference evidence="2" key="1">
    <citation type="submission" date="2022-06" db="EMBL/GenBank/DDBJ databases">
        <title>Draft genome sequence of Burkholderia glumae strain GR20004 isolated from rice panicle showing bacterial panicle blight.</title>
        <authorList>
            <person name="Choi S.Y."/>
            <person name="Lee Y.H."/>
        </authorList>
    </citation>
    <scope>NUCLEOTIDE SEQUENCE</scope>
    <source>
        <strain evidence="2">GR20004</strain>
    </source>
</reference>
<evidence type="ECO:0000313" key="2">
    <source>
        <dbReference type="EMBL" id="USS45016.1"/>
    </source>
</evidence>
<sequence length="205" mass="21145">MTTSAPGAAAALPGAPDPAVAAAPSRWVAAWSHLVAPGGAVLDVAAGQGRHARWFASRGHPVLALDRDPAALATLGALGGVEARAADLEGQPWPLPAGARFSAVVVTNYLHRPLLPRLVEAVAPGGVLLYETFARGNETLGKPSNPAFLLAPGELLDAVRGELRTIAFEDGYLAAPRPAFVQRICAVRERAAQQGAGFPRYGLLG</sequence>
<evidence type="ECO:0000313" key="3">
    <source>
        <dbReference type="Proteomes" id="UP001056386"/>
    </source>
</evidence>
<protein>
    <submittedName>
        <fullName evidence="2">Class I SAM-dependent methyltransferase</fullName>
    </submittedName>
</protein>